<evidence type="ECO:0000256" key="3">
    <source>
        <dbReference type="ARBA" id="ARBA00022833"/>
    </source>
</evidence>
<dbReference type="PROSITE" id="PS50089">
    <property type="entry name" value="ZF_RING_2"/>
    <property type="match status" value="1"/>
</dbReference>
<dbReference type="PANTHER" id="PTHR46293">
    <property type="entry name" value="E3 UBIQUITIN PROTEIN LIGASE DRIP1"/>
    <property type="match status" value="1"/>
</dbReference>
<sequence>MANQVVKVRREAIAVCMTCPLCNKLLRDATTISECLHTFCRKCIYDKIQEEELECCPICNIDLGCVPLEKLRPDHSLQDVRAKVFPLKRRKVRAPEIVLPVTVPTRRKERSLSSLVVNAPKVSTQTTMTGRRTKAVARKSGTLRGSSFSVEKPVKRDEDSMEDHQESASSPETLNKFTQNKRQCTSSAEPSQHTNKEAENGGASWDGKLDLWKPLNCLVEVANRTKSFKSNPQGSDSKLEATNITNIEAQMSKTKNREDKCKNKVEDEKESIGPATSETVTPKMLRRIRRKRASGFGDSGFSPQAVLDAAGPKHERRIGPVWFSLVASEDQEGDAPLPQIPANYLRIKDGNIPVSFIQKYLMKKLDLTEEAEVEIKCMGQPVVPTLQLYTLVDLWLQTASTSQRVPASVGSSAKDFVMVLAYARKVPDQ</sequence>
<dbReference type="SUPFAM" id="SSF57850">
    <property type="entry name" value="RING/U-box"/>
    <property type="match status" value="1"/>
</dbReference>
<feature type="compositionally biased region" description="Polar residues" evidence="5">
    <location>
        <begin position="167"/>
        <end position="193"/>
    </location>
</feature>
<dbReference type="InterPro" id="IPR013083">
    <property type="entry name" value="Znf_RING/FYVE/PHD"/>
</dbReference>
<dbReference type="GO" id="GO:0008270">
    <property type="term" value="F:zinc ion binding"/>
    <property type="evidence" value="ECO:0007669"/>
    <property type="project" value="UniProtKB-KW"/>
</dbReference>
<keyword evidence="7" id="KW-1185">Reference proteome</keyword>
<feature type="region of interest" description="Disordered" evidence="5">
    <location>
        <begin position="252"/>
        <end position="274"/>
    </location>
</feature>
<proteinExistence type="predicted"/>
<dbReference type="OrthoDB" id="1305878at2759"/>
<keyword evidence="2 4" id="KW-0863">Zinc-finger</keyword>
<dbReference type="PANTHER" id="PTHR46293:SF16">
    <property type="entry name" value="E3 UBIQUITIN PROTEIN LIGASE DRIP1"/>
    <property type="match status" value="1"/>
</dbReference>
<evidence type="ECO:0000256" key="1">
    <source>
        <dbReference type="ARBA" id="ARBA00022723"/>
    </source>
</evidence>
<protein>
    <submittedName>
        <fullName evidence="8">E3 ubiquitin protein ligase DRIP2-like</fullName>
    </submittedName>
</protein>
<feature type="compositionally biased region" description="Basic and acidic residues" evidence="5">
    <location>
        <begin position="152"/>
        <end position="166"/>
    </location>
</feature>
<gene>
    <name evidence="8" type="primary">LOC111284011</name>
</gene>
<feature type="region of interest" description="Disordered" evidence="5">
    <location>
        <begin position="123"/>
        <end position="205"/>
    </location>
</feature>
<accession>A0A6P5XJW9</accession>
<dbReference type="PROSITE" id="PS00518">
    <property type="entry name" value="ZF_RING_1"/>
    <property type="match status" value="1"/>
</dbReference>
<dbReference type="Gene3D" id="3.30.40.10">
    <property type="entry name" value="Zinc/RING finger domain, C3HC4 (zinc finger)"/>
    <property type="match status" value="1"/>
</dbReference>
<dbReference type="KEGG" id="dzi:111284011"/>
<dbReference type="SMART" id="SM00184">
    <property type="entry name" value="RING"/>
    <property type="match status" value="1"/>
</dbReference>
<dbReference type="AlphaFoldDB" id="A0A6P5XJW9"/>
<dbReference type="InterPro" id="IPR001841">
    <property type="entry name" value="Znf_RING"/>
</dbReference>
<keyword evidence="1" id="KW-0479">Metal-binding</keyword>
<dbReference type="Pfam" id="PF13923">
    <property type="entry name" value="zf-C3HC4_2"/>
    <property type="match status" value="1"/>
</dbReference>
<reference evidence="8" key="1">
    <citation type="submission" date="2025-08" db="UniProtKB">
        <authorList>
            <consortium name="RefSeq"/>
        </authorList>
    </citation>
    <scope>IDENTIFICATION</scope>
    <source>
        <tissue evidence="8">Fruit stalk</tissue>
    </source>
</reference>
<feature type="domain" description="RING-type" evidence="6">
    <location>
        <begin position="19"/>
        <end position="60"/>
    </location>
</feature>
<dbReference type="InterPro" id="IPR044807">
    <property type="entry name" value="DRIP1-like"/>
</dbReference>
<feature type="compositionally biased region" description="Basic and acidic residues" evidence="5">
    <location>
        <begin position="255"/>
        <end position="271"/>
    </location>
</feature>
<dbReference type="GO" id="GO:0004842">
    <property type="term" value="F:ubiquitin-protein transferase activity"/>
    <property type="evidence" value="ECO:0007669"/>
    <property type="project" value="InterPro"/>
</dbReference>
<evidence type="ECO:0000256" key="4">
    <source>
        <dbReference type="PROSITE-ProRule" id="PRU00175"/>
    </source>
</evidence>
<dbReference type="InterPro" id="IPR017907">
    <property type="entry name" value="Znf_RING_CS"/>
</dbReference>
<evidence type="ECO:0000256" key="2">
    <source>
        <dbReference type="ARBA" id="ARBA00022771"/>
    </source>
</evidence>
<organism evidence="7 8">
    <name type="scientific">Durio zibethinus</name>
    <name type="common">Durian</name>
    <dbReference type="NCBI Taxonomy" id="66656"/>
    <lineage>
        <taxon>Eukaryota</taxon>
        <taxon>Viridiplantae</taxon>
        <taxon>Streptophyta</taxon>
        <taxon>Embryophyta</taxon>
        <taxon>Tracheophyta</taxon>
        <taxon>Spermatophyta</taxon>
        <taxon>Magnoliopsida</taxon>
        <taxon>eudicotyledons</taxon>
        <taxon>Gunneridae</taxon>
        <taxon>Pentapetalae</taxon>
        <taxon>rosids</taxon>
        <taxon>malvids</taxon>
        <taxon>Malvales</taxon>
        <taxon>Malvaceae</taxon>
        <taxon>Helicteroideae</taxon>
        <taxon>Durio</taxon>
    </lineage>
</organism>
<evidence type="ECO:0000256" key="5">
    <source>
        <dbReference type="SAM" id="MobiDB-lite"/>
    </source>
</evidence>
<name>A0A6P5XJW9_DURZI</name>
<dbReference type="Proteomes" id="UP000515121">
    <property type="component" value="Unplaced"/>
</dbReference>
<evidence type="ECO:0000259" key="6">
    <source>
        <dbReference type="PROSITE" id="PS50089"/>
    </source>
</evidence>
<dbReference type="GeneID" id="111284011"/>
<dbReference type="RefSeq" id="XP_022728470.1">
    <property type="nucleotide sequence ID" value="XM_022872735.1"/>
</dbReference>
<dbReference type="CDD" id="cd16525">
    <property type="entry name" value="RING-HC_PCGF"/>
    <property type="match status" value="1"/>
</dbReference>
<evidence type="ECO:0000313" key="7">
    <source>
        <dbReference type="Proteomes" id="UP000515121"/>
    </source>
</evidence>
<evidence type="ECO:0000313" key="8">
    <source>
        <dbReference type="RefSeq" id="XP_022728470.1"/>
    </source>
</evidence>
<keyword evidence="3" id="KW-0862">Zinc</keyword>